<keyword evidence="3" id="KW-1133">Transmembrane helix</keyword>
<dbReference type="InterPro" id="IPR000742">
    <property type="entry name" value="EGF"/>
</dbReference>
<keyword evidence="3" id="KW-0472">Membrane</keyword>
<feature type="compositionally biased region" description="Polar residues" evidence="2">
    <location>
        <begin position="158"/>
        <end position="185"/>
    </location>
</feature>
<feature type="domain" description="EGF-like" evidence="5">
    <location>
        <begin position="23"/>
        <end position="62"/>
    </location>
</feature>
<dbReference type="EMBL" id="JAIZAY010000006">
    <property type="protein sequence ID" value="KAJ8040555.1"/>
    <property type="molecule type" value="Genomic_DNA"/>
</dbReference>
<keyword evidence="1" id="KW-1015">Disulfide bond</keyword>
<organism evidence="6 7">
    <name type="scientific">Holothuria leucospilota</name>
    <name type="common">Black long sea cucumber</name>
    <name type="synonym">Mertensiothuria leucospilota</name>
    <dbReference type="NCBI Taxonomy" id="206669"/>
    <lineage>
        <taxon>Eukaryota</taxon>
        <taxon>Metazoa</taxon>
        <taxon>Echinodermata</taxon>
        <taxon>Eleutherozoa</taxon>
        <taxon>Echinozoa</taxon>
        <taxon>Holothuroidea</taxon>
        <taxon>Aspidochirotacea</taxon>
        <taxon>Aspidochirotida</taxon>
        <taxon>Holothuriidae</taxon>
        <taxon>Holothuria</taxon>
    </lineage>
</organism>
<feature type="signal peptide" evidence="4">
    <location>
        <begin position="1"/>
        <end position="25"/>
    </location>
</feature>
<dbReference type="Gene3D" id="2.10.25.10">
    <property type="entry name" value="Laminin"/>
    <property type="match status" value="1"/>
</dbReference>
<reference evidence="6" key="1">
    <citation type="submission" date="2021-10" db="EMBL/GenBank/DDBJ databases">
        <title>Tropical sea cucumber genome reveals ecological adaptation and Cuvierian tubules defense mechanism.</title>
        <authorList>
            <person name="Chen T."/>
        </authorList>
    </citation>
    <scope>NUCLEOTIDE SEQUENCE</scope>
    <source>
        <strain evidence="6">Nanhai2018</strain>
        <tissue evidence="6">Muscle</tissue>
    </source>
</reference>
<dbReference type="PROSITE" id="PS50026">
    <property type="entry name" value="EGF_3"/>
    <property type="match status" value="1"/>
</dbReference>
<feature type="disulfide bond" evidence="1">
    <location>
        <begin position="32"/>
        <end position="49"/>
    </location>
</feature>
<dbReference type="AlphaFoldDB" id="A0A9Q1C8Y8"/>
<evidence type="ECO:0000313" key="7">
    <source>
        <dbReference type="Proteomes" id="UP001152320"/>
    </source>
</evidence>
<evidence type="ECO:0000256" key="2">
    <source>
        <dbReference type="SAM" id="MobiDB-lite"/>
    </source>
</evidence>
<sequence>MKPFHFCVLFVGVCLCFLRKFGVHASCNPNPCMNGGVCHTLPNTTAEFCLCPHNYTGSQFCHPSNIQATTMKLDSSATSPHSRTHTLHVQEVSTRSSQHVITESGGNDGVTSTLKPTTNVRQRSTSSAGSTTDDETATAAASRRVARTSTTVEDKVLQRSSTQSTPGSDVASFTRSRTMTVSTKVQPNVAPTKEAETLIPTKSTKKQGRNYSLWFTWIVILLFVTSVLLLILAIALFISYGRVGSYNQDDERDSQDYPPEEDDLDGRKQVFTLKFT</sequence>
<evidence type="ECO:0000256" key="3">
    <source>
        <dbReference type="SAM" id="Phobius"/>
    </source>
</evidence>
<keyword evidence="4" id="KW-0732">Signal</keyword>
<dbReference type="Pfam" id="PF00008">
    <property type="entry name" value="EGF"/>
    <property type="match status" value="1"/>
</dbReference>
<gene>
    <name evidence="6" type="ORF">HOLleu_14880</name>
</gene>
<evidence type="ECO:0000259" key="5">
    <source>
        <dbReference type="PROSITE" id="PS50026"/>
    </source>
</evidence>
<feature type="transmembrane region" description="Helical" evidence="3">
    <location>
        <begin position="214"/>
        <end position="238"/>
    </location>
</feature>
<proteinExistence type="predicted"/>
<feature type="region of interest" description="Disordered" evidence="2">
    <location>
        <begin position="74"/>
        <end position="185"/>
    </location>
</feature>
<keyword evidence="1" id="KW-0245">EGF-like domain</keyword>
<protein>
    <recommendedName>
        <fullName evidence="5">EGF-like domain-containing protein</fullName>
    </recommendedName>
</protein>
<keyword evidence="7" id="KW-1185">Reference proteome</keyword>
<accession>A0A9Q1C8Y8</accession>
<evidence type="ECO:0000256" key="1">
    <source>
        <dbReference type="PROSITE-ProRule" id="PRU00076"/>
    </source>
</evidence>
<dbReference type="CDD" id="cd00053">
    <property type="entry name" value="EGF"/>
    <property type="match status" value="1"/>
</dbReference>
<keyword evidence="3" id="KW-0812">Transmembrane</keyword>
<dbReference type="SUPFAM" id="SSF57196">
    <property type="entry name" value="EGF/Laminin"/>
    <property type="match status" value="1"/>
</dbReference>
<comment type="caution">
    <text evidence="1">Lacks conserved residue(s) required for the propagation of feature annotation.</text>
</comment>
<feature type="chain" id="PRO_5040350282" description="EGF-like domain-containing protein" evidence="4">
    <location>
        <begin position="26"/>
        <end position="276"/>
    </location>
</feature>
<feature type="compositionally biased region" description="Polar residues" evidence="2">
    <location>
        <begin position="91"/>
        <end position="123"/>
    </location>
</feature>
<evidence type="ECO:0000313" key="6">
    <source>
        <dbReference type="EMBL" id="KAJ8040555.1"/>
    </source>
</evidence>
<feature type="compositionally biased region" description="Low complexity" evidence="2">
    <location>
        <begin position="124"/>
        <end position="151"/>
    </location>
</feature>
<comment type="caution">
    <text evidence="6">The sequence shown here is derived from an EMBL/GenBank/DDBJ whole genome shotgun (WGS) entry which is preliminary data.</text>
</comment>
<name>A0A9Q1C8Y8_HOLLE</name>
<dbReference type="Proteomes" id="UP001152320">
    <property type="component" value="Chromosome 6"/>
</dbReference>
<evidence type="ECO:0000256" key="4">
    <source>
        <dbReference type="SAM" id="SignalP"/>
    </source>
</evidence>